<proteinExistence type="predicted"/>
<dbReference type="EMBL" id="PYGE01000006">
    <property type="protein sequence ID" value="PSL04138.1"/>
    <property type="molecule type" value="Genomic_DNA"/>
</dbReference>
<evidence type="ECO:0000313" key="2">
    <source>
        <dbReference type="Proteomes" id="UP000243528"/>
    </source>
</evidence>
<reference evidence="1 2" key="1">
    <citation type="submission" date="2018-03" db="EMBL/GenBank/DDBJ databases">
        <title>Genomic Encyclopedia of Archaeal and Bacterial Type Strains, Phase II (KMG-II): from individual species to whole genera.</title>
        <authorList>
            <person name="Goeker M."/>
        </authorList>
    </citation>
    <scope>NUCLEOTIDE SEQUENCE [LARGE SCALE GENOMIC DNA]</scope>
    <source>
        <strain evidence="1 2">DSM 45211</strain>
    </source>
</reference>
<comment type="caution">
    <text evidence="1">The sequence shown here is derived from an EMBL/GenBank/DDBJ whole genome shotgun (WGS) entry which is preliminary data.</text>
</comment>
<dbReference type="Proteomes" id="UP000243528">
    <property type="component" value="Unassembled WGS sequence"/>
</dbReference>
<accession>A0A2P8E3T4</accession>
<evidence type="ECO:0000313" key="1">
    <source>
        <dbReference type="EMBL" id="PSL04138.1"/>
    </source>
</evidence>
<protein>
    <recommendedName>
        <fullName evidence="3">Tail protein</fullName>
    </recommendedName>
</protein>
<keyword evidence="2" id="KW-1185">Reference proteome</keyword>
<sequence length="286" mass="31609">MDTTYKLGATPLDDPGLRWFLERDNPYQSIPAVRSAAISVPGRDGLIAQHNEHYQSGTLALRLIVTDNDQHGTTRGFGQLEDNLQYILGLAGRRTDLQTIHRVRGDKQHFTRARVVTSIQPEFLDPRNVRVILVFELPDPLWREERWTTATSPSLSSGETWSTSSPTLGGGNAPIRDAIIYADGSMTQLRVTDQTSGQWIELNATSGPGQGLRIDVLDMRAIRYEGNPLDPDTSVDVTGNLDAGPGGFSLVPHYTHTQTQSVVSMDVYRFGGTGTVKIRARRAWLL</sequence>
<evidence type="ECO:0008006" key="3">
    <source>
        <dbReference type="Google" id="ProtNLM"/>
    </source>
</evidence>
<gene>
    <name evidence="1" type="ORF">CLV30_106143</name>
</gene>
<organism evidence="1 2">
    <name type="scientific">Haloactinopolyspora alba</name>
    <dbReference type="NCBI Taxonomy" id="648780"/>
    <lineage>
        <taxon>Bacteria</taxon>
        <taxon>Bacillati</taxon>
        <taxon>Actinomycetota</taxon>
        <taxon>Actinomycetes</taxon>
        <taxon>Jiangellales</taxon>
        <taxon>Jiangellaceae</taxon>
        <taxon>Haloactinopolyspora</taxon>
    </lineage>
</organism>
<dbReference type="AlphaFoldDB" id="A0A2P8E3T4"/>
<name>A0A2P8E3T4_9ACTN</name>
<dbReference type="RefSeq" id="WP_106537152.1">
    <property type="nucleotide sequence ID" value="NZ_ML142900.1"/>
</dbReference>